<evidence type="ECO:0000313" key="4">
    <source>
        <dbReference type="Proteomes" id="UP000284842"/>
    </source>
</evidence>
<feature type="compositionally biased region" description="Polar residues" evidence="1">
    <location>
        <begin position="231"/>
        <end position="240"/>
    </location>
</feature>
<dbReference type="Pfam" id="PF14223">
    <property type="entry name" value="Retrotran_gag_2"/>
    <property type="match status" value="1"/>
</dbReference>
<dbReference type="PANTHER" id="PTHR47481:SF42">
    <property type="entry name" value="RHO GTPASE-ACTIVATING PROTEIN GACK-LIKE"/>
    <property type="match status" value="1"/>
</dbReference>
<feature type="domain" description="Retrovirus-related Pol polyprotein from transposon TNT 1-94-like beta-barrel" evidence="2">
    <location>
        <begin position="432"/>
        <end position="508"/>
    </location>
</feature>
<dbReference type="EMBL" id="NHTK01004683">
    <property type="protein sequence ID" value="PPQ85581.1"/>
    <property type="molecule type" value="Genomic_DNA"/>
</dbReference>
<sequence>MGPGKSDSYSSFLKLKEDSTNWPAYKVEVLQHMYARGIVDNLDNTAIKPEQLVAYNDKTYLASDTKHENPLDRERIKTLQAERREYLKSEGLGTEILIATVPVSIFVQLRHYETLAERWNALCTIYEHRGEDVSFDMWDRFHDLRFPGGSVQAFISKMSDMRDQLILNDTDLSDKQFVAAIRRAFRQSEYNEFLASVCAGIRNAGKEITPQILIQELKTESNSRHGASAIAPNNKTSEALASSGPGSHSTSNSGNKGKKKSRDNNKSKPKYHCENCNLDGHSKERCWGPGGGSYDSSPQWWRDKQAELRKKNHTANAAESHESACAYTESTACKPDHIALLSAHTPSSGITDSITPPITTATQNDVHAPTALVNHLIKLLGESAKPLTESADAKPEHVALATHKLPCFSDVKPLEAPSYALQSMSSPYLGAVLDCGASDHFTPCRDALTNFTPVNKTTRVADGRIVNALGKGNLTITVPCGNLGTTKVTLTDVYYVPSFSFTLVSIACILFHSNCQVLFKKTPHPTALLITESNVVFGRIPLSRGLFRITDPAAGTTNDKPLTLYAQSTPRKISMSEFHTLMGHRSFNDLRRMVKH</sequence>
<dbReference type="Proteomes" id="UP000284842">
    <property type="component" value="Unassembled WGS sequence"/>
</dbReference>
<name>A0A409X491_9AGAR</name>
<reference evidence="3 4" key="1">
    <citation type="journal article" date="2018" name="Evol. Lett.">
        <title>Horizontal gene cluster transfer increased hallucinogenic mushroom diversity.</title>
        <authorList>
            <person name="Reynolds H.T."/>
            <person name="Vijayakumar V."/>
            <person name="Gluck-Thaler E."/>
            <person name="Korotkin H.B."/>
            <person name="Matheny P.B."/>
            <person name="Slot J.C."/>
        </authorList>
    </citation>
    <scope>NUCLEOTIDE SEQUENCE [LARGE SCALE GENOMIC DNA]</scope>
    <source>
        <strain evidence="3 4">2629</strain>
    </source>
</reference>
<gene>
    <name evidence="3" type="ORF">CVT24_009933</name>
</gene>
<evidence type="ECO:0000256" key="1">
    <source>
        <dbReference type="SAM" id="MobiDB-lite"/>
    </source>
</evidence>
<protein>
    <recommendedName>
        <fullName evidence="2">Retrovirus-related Pol polyprotein from transposon TNT 1-94-like beta-barrel domain-containing protein</fullName>
    </recommendedName>
</protein>
<accession>A0A409X491</accession>
<dbReference type="InParanoid" id="A0A409X491"/>
<proteinExistence type="predicted"/>
<feature type="region of interest" description="Disordered" evidence="1">
    <location>
        <begin position="219"/>
        <end position="272"/>
    </location>
</feature>
<dbReference type="PANTHER" id="PTHR47481">
    <property type="match status" value="1"/>
</dbReference>
<comment type="caution">
    <text evidence="3">The sequence shown here is derived from an EMBL/GenBank/DDBJ whole genome shotgun (WGS) entry which is preliminary data.</text>
</comment>
<dbReference type="OrthoDB" id="2692435at2759"/>
<keyword evidence="4" id="KW-1185">Reference proteome</keyword>
<dbReference type="InterPro" id="IPR054722">
    <property type="entry name" value="PolX-like_BBD"/>
</dbReference>
<organism evidence="3 4">
    <name type="scientific">Panaeolus cyanescens</name>
    <dbReference type="NCBI Taxonomy" id="181874"/>
    <lineage>
        <taxon>Eukaryota</taxon>
        <taxon>Fungi</taxon>
        <taxon>Dikarya</taxon>
        <taxon>Basidiomycota</taxon>
        <taxon>Agaricomycotina</taxon>
        <taxon>Agaricomycetes</taxon>
        <taxon>Agaricomycetidae</taxon>
        <taxon>Agaricales</taxon>
        <taxon>Agaricineae</taxon>
        <taxon>Galeropsidaceae</taxon>
        <taxon>Panaeolus</taxon>
    </lineage>
</organism>
<feature type="compositionally biased region" description="Low complexity" evidence="1">
    <location>
        <begin position="242"/>
        <end position="255"/>
    </location>
</feature>
<dbReference type="STRING" id="181874.A0A409X491"/>
<evidence type="ECO:0000259" key="2">
    <source>
        <dbReference type="Pfam" id="PF22936"/>
    </source>
</evidence>
<feature type="non-terminal residue" evidence="3">
    <location>
        <position position="596"/>
    </location>
</feature>
<dbReference type="Pfam" id="PF22936">
    <property type="entry name" value="Pol_BBD"/>
    <property type="match status" value="1"/>
</dbReference>
<evidence type="ECO:0000313" key="3">
    <source>
        <dbReference type="EMBL" id="PPQ85581.1"/>
    </source>
</evidence>
<dbReference type="AlphaFoldDB" id="A0A409X491"/>